<dbReference type="EMBL" id="ABEU02000012">
    <property type="protein sequence ID" value="PNR43421.1"/>
    <property type="molecule type" value="Genomic_DNA"/>
</dbReference>
<evidence type="ECO:0000313" key="2">
    <source>
        <dbReference type="EnsemblPlants" id="PAC:32972551.CDS.1"/>
    </source>
</evidence>
<dbReference type="Proteomes" id="UP000006727">
    <property type="component" value="Chromosome 12"/>
</dbReference>
<dbReference type="Gramene" id="Pp3c12_4310V3.1">
    <property type="protein sequence ID" value="PAC:32972551.CDS.1"/>
    <property type="gene ID" value="Pp3c12_4310"/>
</dbReference>
<dbReference type="PANTHER" id="PTHR33703:SF1">
    <property type="entry name" value="WOUND-INDUCED PROTEIN 1"/>
    <property type="match status" value="1"/>
</dbReference>
<dbReference type="Gene3D" id="3.10.450.50">
    <property type="match status" value="1"/>
</dbReference>
<dbReference type="InterPro" id="IPR009798">
    <property type="entry name" value="Wun1-like"/>
</dbReference>
<dbReference type="AlphaFoldDB" id="A0A2K1JPH6"/>
<dbReference type="InterPro" id="IPR032710">
    <property type="entry name" value="NTF2-like_dom_sf"/>
</dbReference>
<evidence type="ECO:0000313" key="1">
    <source>
        <dbReference type="EMBL" id="PNR43421.1"/>
    </source>
</evidence>
<keyword evidence="3" id="KW-1185">Reference proteome</keyword>
<proteinExistence type="predicted"/>
<dbReference type="OMA" id="CFTELAN"/>
<organism evidence="1">
    <name type="scientific">Physcomitrium patens</name>
    <name type="common">Spreading-leaved earth moss</name>
    <name type="synonym">Physcomitrella patens</name>
    <dbReference type="NCBI Taxonomy" id="3218"/>
    <lineage>
        <taxon>Eukaryota</taxon>
        <taxon>Viridiplantae</taxon>
        <taxon>Streptophyta</taxon>
        <taxon>Embryophyta</taxon>
        <taxon>Bryophyta</taxon>
        <taxon>Bryophytina</taxon>
        <taxon>Bryopsida</taxon>
        <taxon>Funariidae</taxon>
        <taxon>Funariales</taxon>
        <taxon>Funariaceae</taxon>
        <taxon>Physcomitrium</taxon>
    </lineage>
</organism>
<dbReference type="PaxDb" id="3218-PP1S246_79V6.1"/>
<reference evidence="2" key="3">
    <citation type="submission" date="2020-12" db="UniProtKB">
        <authorList>
            <consortium name="EnsemblPlants"/>
        </authorList>
    </citation>
    <scope>IDENTIFICATION</scope>
</reference>
<dbReference type="Pfam" id="PF07107">
    <property type="entry name" value="WI12"/>
    <property type="match status" value="1"/>
</dbReference>
<evidence type="ECO:0000313" key="3">
    <source>
        <dbReference type="Proteomes" id="UP000006727"/>
    </source>
</evidence>
<reference evidence="1 3" key="1">
    <citation type="journal article" date="2008" name="Science">
        <title>The Physcomitrella genome reveals evolutionary insights into the conquest of land by plants.</title>
        <authorList>
            <person name="Rensing S."/>
            <person name="Lang D."/>
            <person name="Zimmer A."/>
            <person name="Terry A."/>
            <person name="Salamov A."/>
            <person name="Shapiro H."/>
            <person name="Nishiyama T."/>
            <person name="Perroud P.-F."/>
            <person name="Lindquist E."/>
            <person name="Kamisugi Y."/>
            <person name="Tanahashi T."/>
            <person name="Sakakibara K."/>
            <person name="Fujita T."/>
            <person name="Oishi K."/>
            <person name="Shin-I T."/>
            <person name="Kuroki Y."/>
            <person name="Toyoda A."/>
            <person name="Suzuki Y."/>
            <person name="Hashimoto A."/>
            <person name="Yamaguchi K."/>
            <person name="Sugano A."/>
            <person name="Kohara Y."/>
            <person name="Fujiyama A."/>
            <person name="Anterola A."/>
            <person name="Aoki S."/>
            <person name="Ashton N."/>
            <person name="Barbazuk W.B."/>
            <person name="Barker E."/>
            <person name="Bennetzen J."/>
            <person name="Bezanilla M."/>
            <person name="Blankenship R."/>
            <person name="Cho S.H."/>
            <person name="Dutcher S."/>
            <person name="Estelle M."/>
            <person name="Fawcett J.A."/>
            <person name="Gundlach H."/>
            <person name="Hanada K."/>
            <person name="Heyl A."/>
            <person name="Hicks K.A."/>
            <person name="Hugh J."/>
            <person name="Lohr M."/>
            <person name="Mayer K."/>
            <person name="Melkozernov A."/>
            <person name="Murata T."/>
            <person name="Nelson D."/>
            <person name="Pils B."/>
            <person name="Prigge M."/>
            <person name="Reiss B."/>
            <person name="Renner T."/>
            <person name="Rombauts S."/>
            <person name="Rushton P."/>
            <person name="Sanderfoot A."/>
            <person name="Schween G."/>
            <person name="Shiu S.-H."/>
            <person name="Stueber K."/>
            <person name="Theodoulou F.L."/>
            <person name="Tu H."/>
            <person name="Van de Peer Y."/>
            <person name="Verrier P.J."/>
            <person name="Waters E."/>
            <person name="Wood A."/>
            <person name="Yang L."/>
            <person name="Cove D."/>
            <person name="Cuming A."/>
            <person name="Hasebe M."/>
            <person name="Lucas S."/>
            <person name="Mishler D.B."/>
            <person name="Reski R."/>
            <person name="Grigoriev I."/>
            <person name="Quatrano R.S."/>
            <person name="Boore J.L."/>
        </authorList>
    </citation>
    <scope>NUCLEOTIDE SEQUENCE [LARGE SCALE GENOMIC DNA]</scope>
    <source>
        <strain evidence="2 3">cv. Gransden 2004</strain>
    </source>
</reference>
<reference evidence="1 3" key="2">
    <citation type="journal article" date="2018" name="Plant J.">
        <title>The Physcomitrella patens chromosome-scale assembly reveals moss genome structure and evolution.</title>
        <authorList>
            <person name="Lang D."/>
            <person name="Ullrich K.K."/>
            <person name="Murat F."/>
            <person name="Fuchs J."/>
            <person name="Jenkins J."/>
            <person name="Haas F.B."/>
            <person name="Piednoel M."/>
            <person name="Gundlach H."/>
            <person name="Van Bel M."/>
            <person name="Meyberg R."/>
            <person name="Vives C."/>
            <person name="Morata J."/>
            <person name="Symeonidi A."/>
            <person name="Hiss M."/>
            <person name="Muchero W."/>
            <person name="Kamisugi Y."/>
            <person name="Saleh O."/>
            <person name="Blanc G."/>
            <person name="Decker E.L."/>
            <person name="van Gessel N."/>
            <person name="Grimwood J."/>
            <person name="Hayes R.D."/>
            <person name="Graham S.W."/>
            <person name="Gunter L.E."/>
            <person name="McDaniel S.F."/>
            <person name="Hoernstein S.N.W."/>
            <person name="Larsson A."/>
            <person name="Li F.W."/>
            <person name="Perroud P.F."/>
            <person name="Phillips J."/>
            <person name="Ranjan P."/>
            <person name="Rokshar D.S."/>
            <person name="Rothfels C.J."/>
            <person name="Schneider L."/>
            <person name="Shu S."/>
            <person name="Stevenson D.W."/>
            <person name="Thummler F."/>
            <person name="Tillich M."/>
            <person name="Villarreal Aguilar J.C."/>
            <person name="Widiez T."/>
            <person name="Wong G.K."/>
            <person name="Wymore A."/>
            <person name="Zhang Y."/>
            <person name="Zimmer A.D."/>
            <person name="Quatrano R.S."/>
            <person name="Mayer K.F.X."/>
            <person name="Goodstein D."/>
            <person name="Casacuberta J.M."/>
            <person name="Vandepoele K."/>
            <person name="Reski R."/>
            <person name="Cuming A.C."/>
            <person name="Tuskan G.A."/>
            <person name="Maumus F."/>
            <person name="Salse J."/>
            <person name="Schmutz J."/>
            <person name="Rensing S.A."/>
        </authorList>
    </citation>
    <scope>NUCLEOTIDE SEQUENCE [LARGE SCALE GENOMIC DNA]</scope>
    <source>
        <strain evidence="2 3">cv. Gransden 2004</strain>
    </source>
</reference>
<dbReference type="PANTHER" id="PTHR33703">
    <property type="entry name" value="OS07G0691300 PROTEIN"/>
    <property type="match status" value="1"/>
</dbReference>
<dbReference type="InParanoid" id="A0A2K1JPH6"/>
<gene>
    <name evidence="1" type="ORF">PHYPA_015802</name>
</gene>
<name>A0A2K1JPH6_PHYPA</name>
<dbReference type="SUPFAM" id="SSF54427">
    <property type="entry name" value="NTF2-like"/>
    <property type="match status" value="1"/>
</dbReference>
<dbReference type="EnsemblPlants" id="Pp3c12_4310V3.1">
    <property type="protein sequence ID" value="PAC:32972551.CDS.1"/>
    <property type="gene ID" value="Pp3c12_4310"/>
</dbReference>
<accession>A0A2K1JPH6</accession>
<sequence>MINQHIPKSNEESDNNNLILKLYQSISKEDITSISSCLSPELDWWYHGPPGHQHMKLLLTGITTCKTFHFTPNEVFLFGNRVFVEGFGRTINTSWVHIWTIHQNLCVMLREYFNTAIMVTNVTSSQKEHDVSYIWQSHLARIRDINIPGVVLAFEINTS</sequence>
<protein>
    <submittedName>
        <fullName evidence="1 2">Uncharacterized protein</fullName>
    </submittedName>
</protein>